<feature type="domain" description="Glycosyltransferase 2-like" evidence="1">
    <location>
        <begin position="8"/>
        <end position="170"/>
    </location>
</feature>
<evidence type="ECO:0000259" key="1">
    <source>
        <dbReference type="Pfam" id="PF00535"/>
    </source>
</evidence>
<dbReference type="PANTHER" id="PTHR22916:SF3">
    <property type="entry name" value="UDP-GLCNAC:BETAGAL BETA-1,3-N-ACETYLGLUCOSAMINYLTRANSFERASE-LIKE PROTEIN 1"/>
    <property type="match status" value="1"/>
</dbReference>
<dbReference type="RefSeq" id="WP_076783559.1">
    <property type="nucleotide sequence ID" value="NZ_FTPU01000022.1"/>
</dbReference>
<reference evidence="3" key="1">
    <citation type="submission" date="2016-10" db="EMBL/GenBank/DDBJ databases">
        <authorList>
            <person name="Varghese N."/>
            <person name="Submissions S."/>
        </authorList>
    </citation>
    <scope>NUCLEOTIDE SEQUENCE [LARGE SCALE GENOMIC DNA]</scope>
    <source>
        <strain evidence="3">DSM 19482</strain>
    </source>
</reference>
<dbReference type="Proteomes" id="UP000187261">
    <property type="component" value="Unassembled WGS sequence"/>
</dbReference>
<dbReference type="GO" id="GO:0016758">
    <property type="term" value="F:hexosyltransferase activity"/>
    <property type="evidence" value="ECO:0007669"/>
    <property type="project" value="UniProtKB-ARBA"/>
</dbReference>
<dbReference type="EMBL" id="FTPU01000022">
    <property type="protein sequence ID" value="SIT97396.1"/>
    <property type="molecule type" value="Genomic_DNA"/>
</dbReference>
<accession>A0A1U7PV09</accession>
<name>A0A1U7PV09_9FLAO</name>
<dbReference type="STRING" id="1121284.SAMN05660493_02113"/>
<dbReference type="InterPro" id="IPR029044">
    <property type="entry name" value="Nucleotide-diphossugar_trans"/>
</dbReference>
<sequence length="289" mass="33518">MTKIPKISVCTITYGHEKYISQCIDGVLMQEGNFELEFIISSDNSPDNTKQIIEDYINNHPKGSCIKFIDRKENVGIMPNFYETINTSTGDYVAICDGDDFWTDKSKLQKQLNFLEKNQKYILVGHNVEIFDNETLDVLDSSFPFKKIETISENFIYQKNYIPALSIMFRNVHKLPSWILDCSIGDYPLILYYSQFGKIGFMNDVMASYRKNTGYHSTVAKVKQIEMQEFSLKVVLAKSELSKQQKELLNYQLLQMNINNSSFFNSIEKTFNANINYKLKLKLILNKLL</sequence>
<organism evidence="2 3">
    <name type="scientific">Epilithonimonas bovis DSM 19482</name>
    <dbReference type="NCBI Taxonomy" id="1121284"/>
    <lineage>
        <taxon>Bacteria</taxon>
        <taxon>Pseudomonadati</taxon>
        <taxon>Bacteroidota</taxon>
        <taxon>Flavobacteriia</taxon>
        <taxon>Flavobacteriales</taxon>
        <taxon>Weeksellaceae</taxon>
        <taxon>Chryseobacterium group</taxon>
        <taxon>Epilithonimonas</taxon>
    </lineage>
</organism>
<evidence type="ECO:0000313" key="2">
    <source>
        <dbReference type="EMBL" id="SIT97396.1"/>
    </source>
</evidence>
<dbReference type="Gene3D" id="3.90.550.10">
    <property type="entry name" value="Spore Coat Polysaccharide Biosynthesis Protein SpsA, Chain A"/>
    <property type="match status" value="1"/>
</dbReference>
<proteinExistence type="predicted"/>
<dbReference type="InterPro" id="IPR001173">
    <property type="entry name" value="Glyco_trans_2-like"/>
</dbReference>
<gene>
    <name evidence="2" type="ORF">SAMN05660493_02113</name>
</gene>
<dbReference type="SUPFAM" id="SSF53448">
    <property type="entry name" value="Nucleotide-diphospho-sugar transferases"/>
    <property type="match status" value="1"/>
</dbReference>
<keyword evidence="3" id="KW-1185">Reference proteome</keyword>
<keyword evidence="2" id="KW-0808">Transferase</keyword>
<dbReference type="PANTHER" id="PTHR22916">
    <property type="entry name" value="GLYCOSYLTRANSFERASE"/>
    <property type="match status" value="1"/>
</dbReference>
<dbReference type="Pfam" id="PF00535">
    <property type="entry name" value="Glycos_transf_2"/>
    <property type="match status" value="1"/>
</dbReference>
<dbReference type="AlphaFoldDB" id="A0A1U7PV09"/>
<protein>
    <submittedName>
        <fullName evidence="2">Glycosyl transferase family 2</fullName>
    </submittedName>
</protein>
<evidence type="ECO:0000313" key="3">
    <source>
        <dbReference type="Proteomes" id="UP000187261"/>
    </source>
</evidence>
<dbReference type="OrthoDB" id="199095at2"/>